<sequence length="355" mass="38776">MTDAVAGPRRDRRRLLLVATAALAVLVLVGLVLVLGPGRADRGPTALELSGDLDVHDPALVAGTGEEPWFVLSTGDHTRGDGAVQVRRSLDAGRTWADAGFVWEEENRPAWTDEAVPGVENFWAPEVYQHDGTFYLYYSASTFGSNRSAIGLYTATTLDPEDPEYGWVDQGEVISSEPGRDDWNAIDPGIVEDAEGTPWMAFGSFWGGIQMIELTWPEGMPADPAAEPVTIASRGVPPNAIEAPYLVERDGWYYLFVSKDSCCRGTDSTYNAVVGRSREVTGPYVDAEGRPMLEDGGTQLLETQGWMVGPGGQSVSRDHLAFHYYDARHGGQFRLAIHEIDWQDGWPTVRVEAEG</sequence>
<feature type="site" description="Important for catalytic activity, responsible for pKa modulation of the active site Glu and correct orientation of both the proton donor and substrate" evidence="8">
    <location>
        <position position="187"/>
    </location>
</feature>
<dbReference type="EMBL" id="JAGEMK010000005">
    <property type="protein sequence ID" value="MBO1752453.1"/>
    <property type="molecule type" value="Genomic_DNA"/>
</dbReference>
<dbReference type="Pfam" id="PF04616">
    <property type="entry name" value="Glyco_hydro_43"/>
    <property type="match status" value="1"/>
</dbReference>
<dbReference type="SUPFAM" id="SSF75005">
    <property type="entry name" value="Arabinanase/levansucrase/invertase"/>
    <property type="match status" value="1"/>
</dbReference>
<dbReference type="Proteomes" id="UP000664209">
    <property type="component" value="Unassembled WGS sequence"/>
</dbReference>
<dbReference type="InterPro" id="IPR023296">
    <property type="entry name" value="Glyco_hydro_beta-prop_sf"/>
</dbReference>
<dbReference type="Gene3D" id="2.115.10.20">
    <property type="entry name" value="Glycosyl hydrolase domain, family 43"/>
    <property type="match status" value="1"/>
</dbReference>
<proteinExistence type="inferred from homology"/>
<evidence type="ECO:0000313" key="9">
    <source>
        <dbReference type="EMBL" id="MBO1752453.1"/>
    </source>
</evidence>
<evidence type="ECO:0000256" key="4">
    <source>
        <dbReference type="ARBA" id="ARBA00023295"/>
    </source>
</evidence>
<feature type="binding site" evidence="7">
    <location>
        <begin position="184"/>
        <end position="187"/>
    </location>
    <ligand>
        <name>substrate</name>
    </ligand>
</feature>
<dbReference type="InterPro" id="IPR006710">
    <property type="entry name" value="Glyco_hydro_43"/>
</dbReference>
<evidence type="ECO:0000256" key="8">
    <source>
        <dbReference type="PIRSR" id="PIRSR606710-2"/>
    </source>
</evidence>
<accession>A0A939RWA8</accession>
<name>A0A939RWA8_9CELL</name>
<dbReference type="PIRSF" id="PIRSF026534">
    <property type="entry name" value="Endo_alpha-L-arabinosidase"/>
    <property type="match status" value="1"/>
</dbReference>
<comment type="caution">
    <text evidence="9">The sequence shown here is derived from an EMBL/GenBank/DDBJ whole genome shotgun (WGS) entry which is preliminary data.</text>
</comment>
<keyword evidence="10" id="KW-1185">Reference proteome</keyword>
<evidence type="ECO:0000256" key="2">
    <source>
        <dbReference type="ARBA" id="ARBA00009865"/>
    </source>
</evidence>
<feature type="binding site" evidence="7">
    <location>
        <position position="144"/>
    </location>
    <ligand>
        <name>substrate</name>
    </ligand>
</feature>
<dbReference type="GO" id="GO:0046558">
    <property type="term" value="F:arabinan endo-1,5-alpha-L-arabinosidase activity"/>
    <property type="evidence" value="ECO:0007669"/>
    <property type="project" value="InterPro"/>
</dbReference>
<evidence type="ECO:0000256" key="1">
    <source>
        <dbReference type="ARBA" id="ARBA00004834"/>
    </source>
</evidence>
<dbReference type="AlphaFoldDB" id="A0A939RWA8"/>
<feature type="binding site" evidence="7">
    <location>
        <position position="57"/>
    </location>
    <ligand>
        <name>substrate</name>
    </ligand>
</feature>
<dbReference type="InterPro" id="IPR050727">
    <property type="entry name" value="GH43_arabinanases"/>
</dbReference>
<feature type="active site" description="Proton acceptor" evidence="6">
    <location>
        <position position="57"/>
    </location>
</feature>
<protein>
    <submittedName>
        <fullName evidence="9">Arabinan endo-1,5-alpha-L-arabinosidase</fullName>
    </submittedName>
</protein>
<dbReference type="PANTHER" id="PTHR43301">
    <property type="entry name" value="ARABINAN ENDO-1,5-ALPHA-L-ARABINOSIDASE"/>
    <property type="match status" value="1"/>
</dbReference>
<evidence type="ECO:0000256" key="5">
    <source>
        <dbReference type="PIRNR" id="PIRNR026534"/>
    </source>
</evidence>
<dbReference type="PANTHER" id="PTHR43301:SF3">
    <property type="entry name" value="ARABINAN ENDO-1,5-ALPHA-L-ARABINOSIDASE A-RELATED"/>
    <property type="match status" value="1"/>
</dbReference>
<comment type="pathway">
    <text evidence="1 5">Glycan metabolism; L-arabinan degradation.</text>
</comment>
<dbReference type="RefSeq" id="WP_208056129.1">
    <property type="nucleotide sequence ID" value="NZ_JAGEMK010000005.1"/>
</dbReference>
<keyword evidence="4 5" id="KW-0326">Glycosidase</keyword>
<evidence type="ECO:0000256" key="3">
    <source>
        <dbReference type="ARBA" id="ARBA00022801"/>
    </source>
</evidence>
<dbReference type="CDD" id="cd08998">
    <property type="entry name" value="GH43_Arb43a-like"/>
    <property type="match status" value="1"/>
</dbReference>
<keyword evidence="3 5" id="KW-0378">Hydrolase</keyword>
<evidence type="ECO:0000313" key="10">
    <source>
        <dbReference type="Proteomes" id="UP000664209"/>
    </source>
</evidence>
<organism evidence="9 10">
    <name type="scientific">Actinotalea soli</name>
    <dbReference type="NCBI Taxonomy" id="2819234"/>
    <lineage>
        <taxon>Bacteria</taxon>
        <taxon>Bacillati</taxon>
        <taxon>Actinomycetota</taxon>
        <taxon>Actinomycetes</taxon>
        <taxon>Micrococcales</taxon>
        <taxon>Cellulomonadaceae</taxon>
        <taxon>Actinotalea</taxon>
    </lineage>
</organism>
<gene>
    <name evidence="9" type="ORF">J4G33_11640</name>
</gene>
<feature type="active site" description="Proton donor" evidence="6">
    <location>
        <position position="242"/>
    </location>
</feature>
<evidence type="ECO:0000256" key="7">
    <source>
        <dbReference type="PIRSR" id="PIRSR026534-2"/>
    </source>
</evidence>
<dbReference type="GO" id="GO:0005975">
    <property type="term" value="P:carbohydrate metabolic process"/>
    <property type="evidence" value="ECO:0007669"/>
    <property type="project" value="InterPro"/>
</dbReference>
<comment type="similarity">
    <text evidence="2 5">Belongs to the glycosyl hydrolase 43 family.</text>
</comment>
<reference evidence="9" key="1">
    <citation type="submission" date="2021-03" db="EMBL/GenBank/DDBJ databases">
        <title>Actinotalea soli sp. nov., isolated from soil.</title>
        <authorList>
            <person name="Ping W."/>
            <person name="Zhang J."/>
        </authorList>
    </citation>
    <scope>NUCLEOTIDE SEQUENCE</scope>
    <source>
        <strain evidence="9">BY-33</strain>
    </source>
</reference>
<dbReference type="InterPro" id="IPR016840">
    <property type="entry name" value="Glyco_hydro_43_endo_a_Ara-ase"/>
</dbReference>
<feature type="binding site" evidence="7">
    <location>
        <begin position="204"/>
        <end position="206"/>
    </location>
    <ligand>
        <name>substrate</name>
    </ligand>
</feature>
<evidence type="ECO:0000256" key="6">
    <source>
        <dbReference type="PIRSR" id="PIRSR026534-1"/>
    </source>
</evidence>